<dbReference type="Proteomes" id="UP000234530">
    <property type="component" value="Chromosome"/>
</dbReference>
<dbReference type="EMBL" id="CP025430">
    <property type="protein sequence ID" value="AUH62928.1"/>
    <property type="molecule type" value="Genomic_DNA"/>
</dbReference>
<evidence type="ECO:0000313" key="3">
    <source>
        <dbReference type="Proteomes" id="UP000234530"/>
    </source>
</evidence>
<dbReference type="OrthoDB" id="9813657at2"/>
<feature type="domain" description="Gfo/Idh/MocA-like oxidoreductase N-terminal" evidence="1">
    <location>
        <begin position="6"/>
        <end position="114"/>
    </location>
</feature>
<proteinExistence type="predicted"/>
<dbReference type="GO" id="GO:0000166">
    <property type="term" value="F:nucleotide binding"/>
    <property type="evidence" value="ECO:0007669"/>
    <property type="project" value="InterPro"/>
</dbReference>
<gene>
    <name evidence="2" type="ORF">CX676_01055</name>
</gene>
<dbReference type="InterPro" id="IPR050463">
    <property type="entry name" value="Gfo/Idh/MocA_oxidrdct_glycsds"/>
</dbReference>
<sequence>MTATDIAIIGLGKIATDQHVPAIRACRDFRLAATVSLGQSLPDVPAYEDMEAMFAAHPGVAAVALCVPPQVRYPLAVESLKAGRDVLLEKPPGVTLAEVEALRALAERQGCVLYATWHSRHANGVDPARDWLAARRVTGGKVIWREDVKRWHPGQAWIWQPGGMGVFDPGINATSILTHILPDPVRVTRAEFETPANCETPIAARLSLLTGEDAVIDVDFDFRETGEQVWSMWFDTDAGRIELSGGGARTVADGRLLSDGAALESEYARIYDQFAGLIADRRSDVDLSPMTLVADAFMLARHRRTDEFHDEQKT</sequence>
<keyword evidence="3" id="KW-1185">Reference proteome</keyword>
<dbReference type="PANTHER" id="PTHR43818:SF7">
    <property type="entry name" value="DEHYDROGENASE"/>
    <property type="match status" value="1"/>
</dbReference>
<reference evidence="2 3" key="1">
    <citation type="journal article" date="2013" name="Antonie Van Leeuwenhoek">
        <title>Paracoccus zhejiangensis sp. nov., isolated from activated sludge in wastewater-treatment system.</title>
        <authorList>
            <person name="Wu Z.G."/>
            <person name="Zhang D.F."/>
            <person name="Liu Y.L."/>
            <person name="Wang F."/>
            <person name="Jiang X."/>
            <person name="Li C."/>
            <person name="Li S.P."/>
            <person name="Hong Q."/>
            <person name="Li W.J."/>
        </authorList>
    </citation>
    <scope>NUCLEOTIDE SEQUENCE [LARGE SCALE GENOMIC DNA]</scope>
    <source>
        <strain evidence="2 3">J6</strain>
    </source>
</reference>
<evidence type="ECO:0000313" key="2">
    <source>
        <dbReference type="EMBL" id="AUH62928.1"/>
    </source>
</evidence>
<dbReference type="AlphaFoldDB" id="A0A2H5EUG2"/>
<dbReference type="RefSeq" id="WP_101750970.1">
    <property type="nucleotide sequence ID" value="NZ_CP025430.1"/>
</dbReference>
<dbReference type="InterPro" id="IPR000683">
    <property type="entry name" value="Gfo/Idh/MocA-like_OxRdtase_N"/>
</dbReference>
<dbReference type="SUPFAM" id="SSF51735">
    <property type="entry name" value="NAD(P)-binding Rossmann-fold domains"/>
    <property type="match status" value="1"/>
</dbReference>
<dbReference type="PANTHER" id="PTHR43818">
    <property type="entry name" value="BCDNA.GH03377"/>
    <property type="match status" value="1"/>
</dbReference>
<accession>A0A2H5EUG2</accession>
<evidence type="ECO:0000259" key="1">
    <source>
        <dbReference type="Pfam" id="PF01408"/>
    </source>
</evidence>
<dbReference type="KEGG" id="pzh:CX676_01055"/>
<dbReference type="InterPro" id="IPR036291">
    <property type="entry name" value="NAD(P)-bd_dom_sf"/>
</dbReference>
<dbReference type="Gene3D" id="3.30.360.10">
    <property type="entry name" value="Dihydrodipicolinate Reductase, domain 2"/>
    <property type="match status" value="1"/>
</dbReference>
<protein>
    <submittedName>
        <fullName evidence="2">Galactose 1-dehydrogenase</fullName>
    </submittedName>
</protein>
<dbReference type="Pfam" id="PF01408">
    <property type="entry name" value="GFO_IDH_MocA"/>
    <property type="match status" value="1"/>
</dbReference>
<dbReference type="Gene3D" id="3.40.50.720">
    <property type="entry name" value="NAD(P)-binding Rossmann-like Domain"/>
    <property type="match status" value="1"/>
</dbReference>
<organism evidence="2 3">
    <name type="scientific">Paracoccus zhejiangensis</name>
    <dbReference type="NCBI Taxonomy" id="1077935"/>
    <lineage>
        <taxon>Bacteria</taxon>
        <taxon>Pseudomonadati</taxon>
        <taxon>Pseudomonadota</taxon>
        <taxon>Alphaproteobacteria</taxon>
        <taxon>Rhodobacterales</taxon>
        <taxon>Paracoccaceae</taxon>
        <taxon>Paracoccus</taxon>
    </lineage>
</organism>
<name>A0A2H5EUG2_9RHOB</name>